<gene>
    <name evidence="1" type="ORF">NRB20_20620</name>
</gene>
<evidence type="ECO:0000313" key="2">
    <source>
        <dbReference type="Proteomes" id="UP000438448"/>
    </source>
</evidence>
<proteinExistence type="predicted"/>
<dbReference type="OrthoDB" id="4555700at2"/>
<dbReference type="AlphaFoldDB" id="A0A7K0CZT9"/>
<accession>A0A7K0CZT9</accession>
<sequence length="193" mass="20666">MAVFDSFGGTGIDLPRVPALPWPSPAKYRLDVVATDVLDVIEHAGGWLFDRGMAGWEVRVLIPRGCDARPLRILGAQVFNLGLVSDVCVVGHMPQALAMAASIDLREPRTRRRLVSAWGHRATEVVMWGAPWPPSDGREVIPVRYALSAAARVFKAHAIAAVAGTVTDVAATEAFFRSGFTGPSPGTDLQPVS</sequence>
<protein>
    <submittedName>
        <fullName evidence="1">Uncharacterized protein</fullName>
    </submittedName>
</protein>
<evidence type="ECO:0000313" key="1">
    <source>
        <dbReference type="EMBL" id="MQY18978.1"/>
    </source>
</evidence>
<dbReference type="RefSeq" id="WP_153409719.1">
    <property type="nucleotide sequence ID" value="NZ_WEGK01000003.1"/>
</dbReference>
<reference evidence="1 2" key="1">
    <citation type="submission" date="2019-10" db="EMBL/GenBank/DDBJ databases">
        <title>Nocardia macrotermitis sp. nov. and Nocardia aurantia sp. nov., isolated from the gut of fungus growing-termite Macrotermes natalensis.</title>
        <authorList>
            <person name="Benndorf R."/>
            <person name="Schwitalla J."/>
            <person name="Martin K."/>
            <person name="De Beer W."/>
            <person name="Kaster A.-K."/>
            <person name="Vollmers J."/>
            <person name="Poulsen M."/>
            <person name="Beemelmanns C."/>
        </authorList>
    </citation>
    <scope>NUCLEOTIDE SEQUENCE [LARGE SCALE GENOMIC DNA]</scope>
    <source>
        <strain evidence="1 2">RB20</strain>
    </source>
</reference>
<dbReference type="EMBL" id="WEGK01000003">
    <property type="protein sequence ID" value="MQY18978.1"/>
    <property type="molecule type" value="Genomic_DNA"/>
</dbReference>
<name>A0A7K0CZT9_9NOCA</name>
<comment type="caution">
    <text evidence="1">The sequence shown here is derived from an EMBL/GenBank/DDBJ whole genome shotgun (WGS) entry which is preliminary data.</text>
</comment>
<organism evidence="1 2">
    <name type="scientific">Nocardia macrotermitis</name>
    <dbReference type="NCBI Taxonomy" id="2585198"/>
    <lineage>
        <taxon>Bacteria</taxon>
        <taxon>Bacillati</taxon>
        <taxon>Actinomycetota</taxon>
        <taxon>Actinomycetes</taxon>
        <taxon>Mycobacteriales</taxon>
        <taxon>Nocardiaceae</taxon>
        <taxon>Nocardia</taxon>
    </lineage>
</organism>
<dbReference type="Proteomes" id="UP000438448">
    <property type="component" value="Unassembled WGS sequence"/>
</dbReference>
<keyword evidence="2" id="KW-1185">Reference proteome</keyword>